<reference evidence="1" key="1">
    <citation type="submission" date="2016-09" db="EMBL/GenBank/DDBJ databases">
        <authorList>
            <person name="Capua I."/>
            <person name="De Benedictis P."/>
            <person name="Joannis T."/>
            <person name="Lombin L.H."/>
            <person name="Cattoli G."/>
        </authorList>
    </citation>
    <scope>NUCLEOTIDE SEQUENCE</scope>
    <source>
        <strain evidence="1">B9</strain>
    </source>
</reference>
<protein>
    <recommendedName>
        <fullName evidence="2">3-oxoadipate enol-lactonase</fullName>
    </recommendedName>
</protein>
<organism evidence="1">
    <name type="scientific">Cupriavidus necator</name>
    <name type="common">Alcaligenes eutrophus</name>
    <name type="synonym">Ralstonia eutropha</name>
    <dbReference type="NCBI Taxonomy" id="106590"/>
    <lineage>
        <taxon>Bacteria</taxon>
        <taxon>Pseudomonadati</taxon>
        <taxon>Pseudomonadota</taxon>
        <taxon>Betaproteobacteria</taxon>
        <taxon>Burkholderiales</taxon>
        <taxon>Burkholderiaceae</taxon>
        <taxon>Cupriavidus</taxon>
    </lineage>
</organism>
<evidence type="ECO:0008006" key="2">
    <source>
        <dbReference type="Google" id="ProtNLM"/>
    </source>
</evidence>
<proteinExistence type="predicted"/>
<evidence type="ECO:0000313" key="1">
    <source>
        <dbReference type="EMBL" id="SCU76364.1"/>
    </source>
</evidence>
<dbReference type="InterPro" id="IPR029058">
    <property type="entry name" value="AB_hydrolase_fold"/>
</dbReference>
<dbReference type="EMBL" id="FMSH01000223">
    <property type="protein sequence ID" value="SCU76364.1"/>
    <property type="molecule type" value="Genomic_DNA"/>
</dbReference>
<dbReference type="AlphaFoldDB" id="A0A1K0JMI3"/>
<accession>A0A1K0JMI3</accession>
<dbReference type="SUPFAM" id="SSF53474">
    <property type="entry name" value="alpha/beta-Hydrolases"/>
    <property type="match status" value="1"/>
</dbReference>
<name>A0A1K0JMI3_CUPNE</name>
<sequence length="39" mass="4388">MFLAQKIPGAHYVELEAAHISNLEQAEAFSKVVLDFLTR</sequence>
<dbReference type="Gene3D" id="3.40.50.1820">
    <property type="entry name" value="alpha/beta hydrolase"/>
    <property type="match status" value="1"/>
</dbReference>
<gene>
    <name evidence="1" type="ORF">CNECB9_30025</name>
</gene>